<protein>
    <submittedName>
        <fullName evidence="2">tRNA (Adenosine(37)-N6)-threonylcarbamoyltransferase complex dimerization subunit type 1 TsaB</fullName>
    </submittedName>
</protein>
<dbReference type="InterPro" id="IPR022496">
    <property type="entry name" value="T6A_TsaB"/>
</dbReference>
<dbReference type="GO" id="GO:0002949">
    <property type="term" value="P:tRNA threonylcarbamoyladenosine modification"/>
    <property type="evidence" value="ECO:0007669"/>
    <property type="project" value="InterPro"/>
</dbReference>
<keyword evidence="2" id="KW-0808">Transferase</keyword>
<dbReference type="NCBIfam" id="TIGR03725">
    <property type="entry name" value="T6A_YeaZ"/>
    <property type="match status" value="1"/>
</dbReference>
<dbReference type="SUPFAM" id="SSF53067">
    <property type="entry name" value="Actin-like ATPase domain"/>
    <property type="match status" value="2"/>
</dbReference>
<reference evidence="2 3" key="2">
    <citation type="submission" date="2018-05" db="EMBL/GenBank/DDBJ databases">
        <authorList>
            <person name="Lanie J.A."/>
            <person name="Ng W.-L."/>
            <person name="Kazmierczak K.M."/>
            <person name="Andrzejewski T.M."/>
            <person name="Davidsen T.M."/>
            <person name="Wayne K.J."/>
            <person name="Tettelin H."/>
            <person name="Glass J.I."/>
            <person name="Rusch D."/>
            <person name="Podicherti R."/>
            <person name="Tsui H.-C.T."/>
            <person name="Winkler M.E."/>
        </authorList>
    </citation>
    <scope>NUCLEOTIDE SEQUENCE [LARGE SCALE GENOMIC DNA]</scope>
    <source>
        <strain evidence="2 3">C305</strain>
    </source>
</reference>
<dbReference type="OrthoDB" id="9784166at2"/>
<name>A0A2U2XCL4_9FLAO</name>
<dbReference type="PANTHER" id="PTHR11735:SF11">
    <property type="entry name" value="TRNA THREONYLCARBAMOYLADENOSINE BIOSYNTHESIS PROTEIN TSAB"/>
    <property type="match status" value="1"/>
</dbReference>
<dbReference type="Pfam" id="PF00814">
    <property type="entry name" value="TsaD"/>
    <property type="match status" value="1"/>
</dbReference>
<dbReference type="InterPro" id="IPR000905">
    <property type="entry name" value="Gcp-like_dom"/>
</dbReference>
<dbReference type="CDD" id="cd24032">
    <property type="entry name" value="ASKHA_NBD_TsaB"/>
    <property type="match status" value="1"/>
</dbReference>
<evidence type="ECO:0000313" key="2">
    <source>
        <dbReference type="EMBL" id="PWH85532.1"/>
    </source>
</evidence>
<accession>A0A2U2XCL4</accession>
<proteinExistence type="predicted"/>
<dbReference type="GO" id="GO:0005829">
    <property type="term" value="C:cytosol"/>
    <property type="evidence" value="ECO:0007669"/>
    <property type="project" value="TreeGrafter"/>
</dbReference>
<dbReference type="GO" id="GO:0016740">
    <property type="term" value="F:transferase activity"/>
    <property type="evidence" value="ECO:0007669"/>
    <property type="project" value="UniProtKB-KW"/>
</dbReference>
<reference evidence="2 3" key="1">
    <citation type="submission" date="2018-05" db="EMBL/GenBank/DDBJ databases">
        <title>Brumimicrobium oceani sp. nov., isolated from coastal sediment.</title>
        <authorList>
            <person name="Kou Y."/>
        </authorList>
    </citation>
    <scope>NUCLEOTIDE SEQUENCE [LARGE SCALE GENOMIC DNA]</scope>
    <source>
        <strain evidence="2 3">C305</strain>
    </source>
</reference>
<dbReference type="EMBL" id="QFRJ01000006">
    <property type="protein sequence ID" value="PWH85532.1"/>
    <property type="molecule type" value="Genomic_DNA"/>
</dbReference>
<dbReference type="AlphaFoldDB" id="A0A2U2XCL4"/>
<dbReference type="RefSeq" id="WP_109359581.1">
    <property type="nucleotide sequence ID" value="NZ_QFRJ01000006.1"/>
</dbReference>
<dbReference type="Proteomes" id="UP000245370">
    <property type="component" value="Unassembled WGS sequence"/>
</dbReference>
<evidence type="ECO:0000259" key="1">
    <source>
        <dbReference type="Pfam" id="PF00814"/>
    </source>
</evidence>
<keyword evidence="3" id="KW-1185">Reference proteome</keyword>
<dbReference type="PANTHER" id="PTHR11735">
    <property type="entry name" value="TRNA N6-ADENOSINE THREONYLCARBAMOYLTRANSFERASE"/>
    <property type="match status" value="1"/>
</dbReference>
<organism evidence="2 3">
    <name type="scientific">Brumimicrobium oceani</name>
    <dbReference type="NCBI Taxonomy" id="2100725"/>
    <lineage>
        <taxon>Bacteria</taxon>
        <taxon>Pseudomonadati</taxon>
        <taxon>Bacteroidota</taxon>
        <taxon>Flavobacteriia</taxon>
        <taxon>Flavobacteriales</taxon>
        <taxon>Crocinitomicaceae</taxon>
        <taxon>Brumimicrobium</taxon>
    </lineage>
</organism>
<comment type="caution">
    <text evidence="2">The sequence shown here is derived from an EMBL/GenBank/DDBJ whole genome shotgun (WGS) entry which is preliminary data.</text>
</comment>
<evidence type="ECO:0000313" key="3">
    <source>
        <dbReference type="Proteomes" id="UP000245370"/>
    </source>
</evidence>
<dbReference type="InterPro" id="IPR043129">
    <property type="entry name" value="ATPase_NBD"/>
</dbReference>
<gene>
    <name evidence="2" type="primary">tsaB</name>
    <name evidence="2" type="ORF">DIT68_09615</name>
</gene>
<sequence length="225" mass="25100">MAKFLHIETSTKVCSVALSENGQLIDLLEESSDAYIHSERLTVFIDQICKKNEWKLSELAAIVVTSGPGSYTGLRIGVSTAKGLCYALSIPMIAVNTLESIAYLAQKQHPNSTICAMIDARRMEVFSTIFDADFKVIKSLSADILEEETYEEFLPLVIVGDGASKTKEIWMNRDLIIDETIVSSAAGQVEIAFEKFKNEEFEDVAYFEPKYLKDFVVTPSKKKAF</sequence>
<feature type="domain" description="Gcp-like" evidence="1">
    <location>
        <begin position="37"/>
        <end position="147"/>
    </location>
</feature>
<dbReference type="Gene3D" id="3.30.420.40">
    <property type="match status" value="2"/>
</dbReference>